<name>A0ABT5HPW6_9CAUL</name>
<keyword evidence="1" id="KW-0472">Membrane</keyword>
<organism evidence="2 3">
    <name type="scientific">Asticcacaulis aquaticus</name>
    <dbReference type="NCBI Taxonomy" id="2984212"/>
    <lineage>
        <taxon>Bacteria</taxon>
        <taxon>Pseudomonadati</taxon>
        <taxon>Pseudomonadota</taxon>
        <taxon>Alphaproteobacteria</taxon>
        <taxon>Caulobacterales</taxon>
        <taxon>Caulobacteraceae</taxon>
        <taxon>Asticcacaulis</taxon>
    </lineage>
</organism>
<keyword evidence="1" id="KW-0812">Transmembrane</keyword>
<feature type="transmembrane region" description="Helical" evidence="1">
    <location>
        <begin position="123"/>
        <end position="141"/>
    </location>
</feature>
<feature type="transmembrane region" description="Helical" evidence="1">
    <location>
        <begin position="61"/>
        <end position="80"/>
    </location>
</feature>
<proteinExistence type="predicted"/>
<dbReference type="PANTHER" id="PTHR34980">
    <property type="entry name" value="INNER MEMBRANE PROTEIN-RELATED-RELATED"/>
    <property type="match status" value="1"/>
</dbReference>
<accession>A0ABT5HPW6</accession>
<dbReference type="Pfam" id="PF05656">
    <property type="entry name" value="DUF805"/>
    <property type="match status" value="1"/>
</dbReference>
<dbReference type="PANTHER" id="PTHR34980:SF1">
    <property type="entry name" value="INNER MEMBRANE PROTEIN"/>
    <property type="match status" value="1"/>
</dbReference>
<feature type="transmembrane region" description="Helical" evidence="1">
    <location>
        <begin position="20"/>
        <end position="41"/>
    </location>
</feature>
<sequence length="169" mass="18905">MSFVDVLFSAKGRMRRRDYWIYSLSVTAAFFIAGYAVHAFIGTDDFISEITSAGTMSPTPFHYFMFVVQTLGQWPAICIMAKRWHDRNKSGWLALITTTVLLVLDYAPRVLWNLGLPVPVDGWFANMCSLFDTAIVIWIFVECGCLDGTKGPNKYGPSPKGIGVAEDVF</sequence>
<keyword evidence="3" id="KW-1185">Reference proteome</keyword>
<gene>
    <name evidence="2" type="ORF">PQU92_01765</name>
</gene>
<reference evidence="2 3" key="1">
    <citation type="submission" date="2023-01" db="EMBL/GenBank/DDBJ databases">
        <title>Novel species of the genus Asticcacaulis isolated from rivers.</title>
        <authorList>
            <person name="Lu H."/>
        </authorList>
    </citation>
    <scope>NUCLEOTIDE SEQUENCE [LARGE SCALE GENOMIC DNA]</scope>
    <source>
        <strain evidence="2 3">BYS171W</strain>
    </source>
</reference>
<dbReference type="EMBL" id="JAQQKX010000001">
    <property type="protein sequence ID" value="MDC7681982.1"/>
    <property type="molecule type" value="Genomic_DNA"/>
</dbReference>
<evidence type="ECO:0000256" key="1">
    <source>
        <dbReference type="SAM" id="Phobius"/>
    </source>
</evidence>
<dbReference type="InterPro" id="IPR008523">
    <property type="entry name" value="DUF805"/>
</dbReference>
<dbReference type="Proteomes" id="UP001214854">
    <property type="component" value="Unassembled WGS sequence"/>
</dbReference>
<evidence type="ECO:0000313" key="3">
    <source>
        <dbReference type="Proteomes" id="UP001214854"/>
    </source>
</evidence>
<comment type="caution">
    <text evidence="2">The sequence shown here is derived from an EMBL/GenBank/DDBJ whole genome shotgun (WGS) entry which is preliminary data.</text>
</comment>
<feature type="transmembrane region" description="Helical" evidence="1">
    <location>
        <begin position="92"/>
        <end position="111"/>
    </location>
</feature>
<dbReference type="RefSeq" id="WP_272746494.1">
    <property type="nucleotide sequence ID" value="NZ_JAQQKX010000001.1"/>
</dbReference>
<keyword evidence="1" id="KW-1133">Transmembrane helix</keyword>
<protein>
    <submittedName>
        <fullName evidence="2">DUF805 domain-containing protein</fullName>
    </submittedName>
</protein>
<evidence type="ECO:0000313" key="2">
    <source>
        <dbReference type="EMBL" id="MDC7681982.1"/>
    </source>
</evidence>